<dbReference type="EMBL" id="MN740299">
    <property type="protein sequence ID" value="QHT98984.1"/>
    <property type="molecule type" value="Genomic_DNA"/>
</dbReference>
<reference evidence="1" key="1">
    <citation type="journal article" date="2020" name="Nature">
        <title>Giant virus diversity and host interactions through global metagenomics.</title>
        <authorList>
            <person name="Schulz F."/>
            <person name="Roux S."/>
            <person name="Paez-Espino D."/>
            <person name="Jungbluth S."/>
            <person name="Walsh D.A."/>
            <person name="Denef V.J."/>
            <person name="McMahon K.D."/>
            <person name="Konstantinidis K.T."/>
            <person name="Eloe-Fadrosh E.A."/>
            <person name="Kyrpides N.C."/>
            <person name="Woyke T."/>
        </authorList>
    </citation>
    <scope>NUCLEOTIDE SEQUENCE</scope>
    <source>
        <strain evidence="1">GVMAG-M-3300025695-21</strain>
    </source>
</reference>
<sequence length="158" mass="19735">MDFINYNHKYIYYSIYFFDFLIKDNKHIKDYKNITDEELKKIFTPTIYNEKTLFTIFDVIRYIKNIVKTENISSVDKIINGSVNLKSFMNKYKRNVLEVYQYFYEKNLSKNKNYIDCSIYESSIEYKQYDFYRKIIKEWYEYIEIINKKYITQNIYWC</sequence>
<organism evidence="1">
    <name type="scientific">viral metagenome</name>
    <dbReference type="NCBI Taxonomy" id="1070528"/>
    <lineage>
        <taxon>unclassified sequences</taxon>
        <taxon>metagenomes</taxon>
        <taxon>organismal metagenomes</taxon>
    </lineage>
</organism>
<protein>
    <submittedName>
        <fullName evidence="1">Uncharacterized protein</fullName>
    </submittedName>
</protein>
<name>A0A6C0J008_9ZZZZ</name>
<accession>A0A6C0J008</accession>
<dbReference type="AlphaFoldDB" id="A0A6C0J008"/>
<evidence type="ECO:0000313" key="1">
    <source>
        <dbReference type="EMBL" id="QHT98984.1"/>
    </source>
</evidence>
<proteinExistence type="predicted"/>